<dbReference type="Gene3D" id="3.50.50.60">
    <property type="entry name" value="FAD/NAD(P)-binding domain"/>
    <property type="match status" value="1"/>
</dbReference>
<dbReference type="STRING" id="83401.SAMN05421742_101317"/>
<name>A0A1G7UFH1_9PROT</name>
<evidence type="ECO:0000313" key="5">
    <source>
        <dbReference type="Proteomes" id="UP000217076"/>
    </source>
</evidence>
<evidence type="ECO:0000313" key="4">
    <source>
        <dbReference type="EMBL" id="SDG46346.1"/>
    </source>
</evidence>
<accession>A0A1G7UFH1</accession>
<sequence>MAASLLHPELRDPTRRPPTWWAEDSPPPPPAPPLDGATNCRVAVIGAGYTGLSAALELARAGVEVVVLEAAWPGWGASGRNSGMCCLGGSFRSLDALARRHGAEETRRFVRVQQEAIALVGELAETHGFDLARQGAGELAVAHRPAALAGLRDHQEALARFGGPPTALWSAEELAERHHASPDSHGALFMAGSFGLNPLRLAVGLAIAARAAGARLHGGSPVVSWRREAGRHILTTPEGELRADQVVVATNAFTPDDLGPAGRRPPFRGAYLPVLTQVIVSRPLSPTEQAAHRFVGTEPISDTRRLLTDVRLLPPDAAGGRRLLIAGPGGTRGSEADMAHWRDRMARRLALKFPAWAGIGISHAWRGPWCITSRLSPTVGCLPDDSSIWFAIGFQGVGVSLGTWSGRAVARVLSGRAAGPMAEIPAVMAAMPRPFPLAALRGWGQRMAHGLLRARDGFV</sequence>
<dbReference type="PANTHER" id="PTHR13847">
    <property type="entry name" value="SARCOSINE DEHYDROGENASE-RELATED"/>
    <property type="match status" value="1"/>
</dbReference>
<organism evidence="4 5">
    <name type="scientific">Roseospirillum parvum</name>
    <dbReference type="NCBI Taxonomy" id="83401"/>
    <lineage>
        <taxon>Bacteria</taxon>
        <taxon>Pseudomonadati</taxon>
        <taxon>Pseudomonadota</taxon>
        <taxon>Alphaproteobacteria</taxon>
        <taxon>Rhodospirillales</taxon>
        <taxon>Rhodospirillaceae</taxon>
        <taxon>Roseospirillum</taxon>
    </lineage>
</organism>
<protein>
    <submittedName>
        <fullName evidence="4">Glycine/D-amino acid oxidase</fullName>
    </submittedName>
</protein>
<gene>
    <name evidence="4" type="ORF">SAMN05421742_101317</name>
</gene>
<proteinExistence type="predicted"/>
<evidence type="ECO:0000256" key="2">
    <source>
        <dbReference type="SAM" id="MobiDB-lite"/>
    </source>
</evidence>
<dbReference type="AlphaFoldDB" id="A0A1G7UFH1"/>
<keyword evidence="5" id="KW-1185">Reference proteome</keyword>
<dbReference type="InterPro" id="IPR036188">
    <property type="entry name" value="FAD/NAD-bd_sf"/>
</dbReference>
<feature type="domain" description="FAD dependent oxidoreductase" evidence="3">
    <location>
        <begin position="41"/>
        <end position="411"/>
    </location>
</feature>
<feature type="region of interest" description="Disordered" evidence="2">
    <location>
        <begin position="1"/>
        <end position="35"/>
    </location>
</feature>
<reference evidence="5" key="1">
    <citation type="submission" date="2016-10" db="EMBL/GenBank/DDBJ databases">
        <authorList>
            <person name="Varghese N."/>
            <person name="Submissions S."/>
        </authorList>
    </citation>
    <scope>NUCLEOTIDE SEQUENCE [LARGE SCALE GENOMIC DNA]</scope>
    <source>
        <strain evidence="5">930I</strain>
    </source>
</reference>
<dbReference type="RefSeq" id="WP_092614311.1">
    <property type="nucleotide sequence ID" value="NZ_FNCV01000001.1"/>
</dbReference>
<evidence type="ECO:0000256" key="1">
    <source>
        <dbReference type="ARBA" id="ARBA00023002"/>
    </source>
</evidence>
<dbReference type="PANTHER" id="PTHR13847:SF281">
    <property type="entry name" value="FAD DEPENDENT OXIDOREDUCTASE DOMAIN-CONTAINING PROTEIN"/>
    <property type="match status" value="1"/>
</dbReference>
<dbReference type="Gene3D" id="3.30.9.10">
    <property type="entry name" value="D-Amino Acid Oxidase, subunit A, domain 2"/>
    <property type="match status" value="1"/>
</dbReference>
<dbReference type="InterPro" id="IPR006076">
    <property type="entry name" value="FAD-dep_OxRdtase"/>
</dbReference>
<dbReference type="Pfam" id="PF01266">
    <property type="entry name" value="DAO"/>
    <property type="match status" value="1"/>
</dbReference>
<evidence type="ECO:0000259" key="3">
    <source>
        <dbReference type="Pfam" id="PF01266"/>
    </source>
</evidence>
<dbReference type="OrthoDB" id="9814969at2"/>
<dbReference type="SUPFAM" id="SSF51905">
    <property type="entry name" value="FAD/NAD(P)-binding domain"/>
    <property type="match status" value="1"/>
</dbReference>
<dbReference type="GO" id="GO:0016491">
    <property type="term" value="F:oxidoreductase activity"/>
    <property type="evidence" value="ECO:0007669"/>
    <property type="project" value="UniProtKB-KW"/>
</dbReference>
<dbReference type="EMBL" id="FNCV01000001">
    <property type="protein sequence ID" value="SDG46346.1"/>
    <property type="molecule type" value="Genomic_DNA"/>
</dbReference>
<dbReference type="Proteomes" id="UP000217076">
    <property type="component" value="Unassembled WGS sequence"/>
</dbReference>
<keyword evidence="1" id="KW-0560">Oxidoreductase</keyword>
<dbReference type="GO" id="GO:0005737">
    <property type="term" value="C:cytoplasm"/>
    <property type="evidence" value="ECO:0007669"/>
    <property type="project" value="TreeGrafter"/>
</dbReference>